<feature type="domain" description="tRNA wybutosine-synthesis" evidence="2">
    <location>
        <begin position="182"/>
        <end position="225"/>
    </location>
</feature>
<evidence type="ECO:0000259" key="3">
    <source>
        <dbReference type="Pfam" id="PF11716"/>
    </source>
</evidence>
<dbReference type="InterPro" id="IPR034660">
    <property type="entry name" value="DinB/YfiT-like"/>
</dbReference>
<proteinExistence type="predicted"/>
<dbReference type="NCBIfam" id="TIGR03083">
    <property type="entry name" value="maleylpyruvate isomerase family mycothiol-dependent enzyme"/>
    <property type="match status" value="1"/>
</dbReference>
<evidence type="ECO:0000313" key="5">
    <source>
        <dbReference type="Proteomes" id="UP001500957"/>
    </source>
</evidence>
<dbReference type="InterPro" id="IPR013917">
    <property type="entry name" value="tRNA_wybutosine-synth"/>
</dbReference>
<dbReference type="Pfam" id="PF11716">
    <property type="entry name" value="MDMPI_N"/>
    <property type="match status" value="1"/>
</dbReference>
<dbReference type="InterPro" id="IPR024344">
    <property type="entry name" value="MDMPI_metal-binding"/>
</dbReference>
<feature type="region of interest" description="Disordered" evidence="1">
    <location>
        <begin position="249"/>
        <end position="276"/>
    </location>
</feature>
<dbReference type="Proteomes" id="UP001500957">
    <property type="component" value="Unassembled WGS sequence"/>
</dbReference>
<evidence type="ECO:0000313" key="4">
    <source>
        <dbReference type="EMBL" id="GAA0623546.1"/>
    </source>
</evidence>
<accession>A0ABP3S1I1</accession>
<name>A0ABP3S1I1_9ACTN</name>
<reference evidence="5" key="1">
    <citation type="journal article" date="2019" name="Int. J. Syst. Evol. Microbiol.">
        <title>The Global Catalogue of Microorganisms (GCM) 10K type strain sequencing project: providing services to taxonomists for standard genome sequencing and annotation.</title>
        <authorList>
            <consortium name="The Broad Institute Genomics Platform"/>
            <consortium name="The Broad Institute Genome Sequencing Center for Infectious Disease"/>
            <person name="Wu L."/>
            <person name="Ma J."/>
        </authorList>
    </citation>
    <scope>NUCLEOTIDE SEQUENCE [LARGE SCALE GENOMIC DNA]</scope>
    <source>
        <strain evidence="5">JCM 10671</strain>
    </source>
</reference>
<dbReference type="SUPFAM" id="SSF109854">
    <property type="entry name" value="DinB/YfiT-like putative metalloenzymes"/>
    <property type="match status" value="1"/>
</dbReference>
<dbReference type="NCBIfam" id="TIGR03084">
    <property type="entry name" value="TIGR03084 family metal-binding protein"/>
    <property type="match status" value="1"/>
</dbReference>
<dbReference type="InterPro" id="IPR017518">
    <property type="entry name" value="CHP03084"/>
</dbReference>
<dbReference type="Gene3D" id="1.20.120.450">
    <property type="entry name" value="dinb family like domain"/>
    <property type="match status" value="1"/>
</dbReference>
<gene>
    <name evidence="4" type="ORF">GCM10009547_28260</name>
</gene>
<feature type="domain" description="Mycothiol-dependent maleylpyruvate isomerase metal-binding" evidence="3">
    <location>
        <begin position="13"/>
        <end position="146"/>
    </location>
</feature>
<evidence type="ECO:0000259" key="2">
    <source>
        <dbReference type="Pfam" id="PF08608"/>
    </source>
</evidence>
<protein>
    <submittedName>
        <fullName evidence="4">TIGR03084 family metal-binding protein</fullName>
    </submittedName>
</protein>
<sequence length="276" mass="29854">MAISMTALAADLGAETDEVERMLESMSEQDWNLPTPAEGWLIRDQISHLAYFDDMTVLSLTDPERFIEEARTAASPDLADRMVRRQREIAVDDLHAWFRRARNELLDRAAAGNPADRVPWYGPPMSLASSITARIMETWAHGQDIADALGVSRDPSGRLRHVAHIGIGARAYSFQVRGMDVPSDPIRVELEAPDGSGWTWGPADAADQVVGDALEFCLVVTQRRHLADTGLTIVGETAATWMTIAQAFAGPAGPGRPDPSARDTAPGSAGLDTSAP</sequence>
<dbReference type="InterPro" id="IPR017517">
    <property type="entry name" value="Maleyloyr_isom"/>
</dbReference>
<dbReference type="RefSeq" id="WP_344605799.1">
    <property type="nucleotide sequence ID" value="NZ_BAAAHE010000023.1"/>
</dbReference>
<organism evidence="4 5">
    <name type="scientific">Sporichthya brevicatena</name>
    <dbReference type="NCBI Taxonomy" id="171442"/>
    <lineage>
        <taxon>Bacteria</taxon>
        <taxon>Bacillati</taxon>
        <taxon>Actinomycetota</taxon>
        <taxon>Actinomycetes</taxon>
        <taxon>Sporichthyales</taxon>
        <taxon>Sporichthyaceae</taxon>
        <taxon>Sporichthya</taxon>
    </lineage>
</organism>
<dbReference type="EMBL" id="BAAAHE010000023">
    <property type="protein sequence ID" value="GAA0623546.1"/>
    <property type="molecule type" value="Genomic_DNA"/>
</dbReference>
<dbReference type="Pfam" id="PF08608">
    <property type="entry name" value="Wyosine_form"/>
    <property type="match status" value="1"/>
</dbReference>
<comment type="caution">
    <text evidence="4">The sequence shown here is derived from an EMBL/GenBank/DDBJ whole genome shotgun (WGS) entry which is preliminary data.</text>
</comment>
<keyword evidence="5" id="KW-1185">Reference proteome</keyword>
<evidence type="ECO:0000256" key="1">
    <source>
        <dbReference type="SAM" id="MobiDB-lite"/>
    </source>
</evidence>